<evidence type="ECO:0000256" key="1">
    <source>
        <dbReference type="SAM" id="MobiDB-lite"/>
    </source>
</evidence>
<feature type="region of interest" description="Disordered" evidence="1">
    <location>
        <begin position="84"/>
        <end position="180"/>
    </location>
</feature>
<dbReference type="AlphaFoldDB" id="A0A9W7DDB9"/>
<keyword evidence="3" id="KW-1185">Reference proteome</keyword>
<proteinExistence type="predicted"/>
<name>A0A9W7DDB9_9STRA</name>
<dbReference type="Proteomes" id="UP001165083">
    <property type="component" value="Unassembled WGS sequence"/>
</dbReference>
<accession>A0A9W7DDB9</accession>
<dbReference type="EMBL" id="BSXW01012536">
    <property type="protein sequence ID" value="GMF66067.1"/>
    <property type="molecule type" value="Genomic_DNA"/>
</dbReference>
<evidence type="ECO:0000313" key="2">
    <source>
        <dbReference type="EMBL" id="GMF66067.1"/>
    </source>
</evidence>
<reference evidence="2" key="1">
    <citation type="submission" date="2023-04" db="EMBL/GenBank/DDBJ databases">
        <title>Phytophthora lilii NBRC 32176.</title>
        <authorList>
            <person name="Ichikawa N."/>
            <person name="Sato H."/>
            <person name="Tonouchi N."/>
        </authorList>
    </citation>
    <scope>NUCLEOTIDE SEQUENCE</scope>
    <source>
        <strain evidence="2">NBRC 32176</strain>
    </source>
</reference>
<evidence type="ECO:0000313" key="3">
    <source>
        <dbReference type="Proteomes" id="UP001165083"/>
    </source>
</evidence>
<organism evidence="2 3">
    <name type="scientific">Phytophthora lilii</name>
    <dbReference type="NCBI Taxonomy" id="2077276"/>
    <lineage>
        <taxon>Eukaryota</taxon>
        <taxon>Sar</taxon>
        <taxon>Stramenopiles</taxon>
        <taxon>Oomycota</taxon>
        <taxon>Peronosporomycetes</taxon>
        <taxon>Peronosporales</taxon>
        <taxon>Peronosporaceae</taxon>
        <taxon>Phytophthora</taxon>
    </lineage>
</organism>
<feature type="region of interest" description="Disordered" evidence="1">
    <location>
        <begin position="1"/>
        <end position="59"/>
    </location>
</feature>
<gene>
    <name evidence="2" type="ORF">Plil01_001861600</name>
</gene>
<sequence>MEARPYDTATQPQTTRQRAPKPKQTQRKTKVSKQVPKSARRQLAPGLNLADDSQSIDKDPTIVDAGEAFATEAEATFPLYSVNGQLVGASGARRPRLKRRTPAQKSGKLAVSEKRLPTPTTASTTPDHELPRIAEPNPAVGILNQGSLDSPVGCDEDPVASPSAHGPSSPKKPTEAVPIASQNAAKKSLLQKVRWQHSILVALADY</sequence>
<feature type="compositionally biased region" description="Basic residues" evidence="1">
    <location>
        <begin position="18"/>
        <end position="31"/>
    </location>
</feature>
<comment type="caution">
    <text evidence="2">The sequence shown here is derived from an EMBL/GenBank/DDBJ whole genome shotgun (WGS) entry which is preliminary data.</text>
</comment>
<protein>
    <submittedName>
        <fullName evidence="2">Unnamed protein product</fullName>
    </submittedName>
</protein>
<feature type="compositionally biased region" description="Low complexity" evidence="1">
    <location>
        <begin position="8"/>
        <end position="17"/>
    </location>
</feature>
<feature type="compositionally biased region" description="Basic residues" evidence="1">
    <location>
        <begin position="93"/>
        <end position="102"/>
    </location>
</feature>